<proteinExistence type="predicted"/>
<dbReference type="InterPro" id="IPR001509">
    <property type="entry name" value="Epimerase_deHydtase"/>
</dbReference>
<feature type="domain" description="NAD-dependent epimerase/dehydratase" evidence="1">
    <location>
        <begin position="3"/>
        <end position="266"/>
    </location>
</feature>
<dbReference type="PANTHER" id="PTHR43245:SF13">
    <property type="entry name" value="UDP-D-APIOSE_UDP-D-XYLOSE SYNTHASE 2"/>
    <property type="match status" value="1"/>
</dbReference>
<evidence type="ECO:0000259" key="1">
    <source>
        <dbReference type="Pfam" id="PF01370"/>
    </source>
</evidence>
<protein>
    <submittedName>
        <fullName evidence="2">NAD-dependent epimerase/dehydratase family protein</fullName>
    </submittedName>
</protein>
<sequence>MNIIVTGCAGFIGSHLLERLLAQPDVRVTGWDLDDRRIIPLLDHPRLTFRQASYTEPAALAWLEQDVAQADWLVHLGAVCQPARYNTEPLLTIHANFLDSVPIVEMASRHGVPLLFTSTSEVYGRTLGSYAPAGQVLAPHQTLLDAATTPMLLGPIQHQRWTYACAKQLTERLIYAHHHDRGLPFAIVRPFNFFGPRMDYLPGLEGEGTPRVLPMFVSAVLRGEPMQLVDGGHARRTITSIHDAIDALMAIIERPQAFLNHFYNIGNPANEVSMRELAEQLRLAFARMTGEARFLDHPIEEVSGGAFYGPGYEDCDRRIMDITQEQARLAWFPQHSLQALLDEVVDYYWARFGDSSRRAATEDVRAL</sequence>
<dbReference type="InterPro" id="IPR036291">
    <property type="entry name" value="NAD(P)-bd_dom_sf"/>
</dbReference>
<evidence type="ECO:0000313" key="3">
    <source>
        <dbReference type="Proteomes" id="UP001595386"/>
    </source>
</evidence>
<comment type="caution">
    <text evidence="2">The sequence shown here is derived from an EMBL/GenBank/DDBJ whole genome shotgun (WGS) entry which is preliminary data.</text>
</comment>
<accession>A0ABV7B8F1</accession>
<dbReference type="RefSeq" id="WP_379759051.1">
    <property type="nucleotide sequence ID" value="NZ_JBHRSQ010000014.1"/>
</dbReference>
<dbReference type="Pfam" id="PF01370">
    <property type="entry name" value="Epimerase"/>
    <property type="match status" value="1"/>
</dbReference>
<name>A0ABV7B8F1_9GAMM</name>
<keyword evidence="3" id="KW-1185">Reference proteome</keyword>
<dbReference type="PANTHER" id="PTHR43245">
    <property type="entry name" value="BIFUNCTIONAL POLYMYXIN RESISTANCE PROTEIN ARNA"/>
    <property type="match status" value="1"/>
</dbReference>
<gene>
    <name evidence="2" type="ORF">ACFODV_10975</name>
</gene>
<reference evidence="3" key="1">
    <citation type="journal article" date="2019" name="Int. J. Syst. Evol. Microbiol.">
        <title>The Global Catalogue of Microorganisms (GCM) 10K type strain sequencing project: providing services to taxonomists for standard genome sequencing and annotation.</title>
        <authorList>
            <consortium name="The Broad Institute Genomics Platform"/>
            <consortium name="The Broad Institute Genome Sequencing Center for Infectious Disease"/>
            <person name="Wu L."/>
            <person name="Ma J."/>
        </authorList>
    </citation>
    <scope>NUCLEOTIDE SEQUENCE [LARGE SCALE GENOMIC DNA]</scope>
    <source>
        <strain evidence="3">KCTC 52660</strain>
    </source>
</reference>
<organism evidence="2 3">
    <name type="scientific">Halomonas tibetensis</name>
    <dbReference type="NCBI Taxonomy" id="2259590"/>
    <lineage>
        <taxon>Bacteria</taxon>
        <taxon>Pseudomonadati</taxon>
        <taxon>Pseudomonadota</taxon>
        <taxon>Gammaproteobacteria</taxon>
        <taxon>Oceanospirillales</taxon>
        <taxon>Halomonadaceae</taxon>
        <taxon>Halomonas</taxon>
    </lineage>
</organism>
<evidence type="ECO:0000313" key="2">
    <source>
        <dbReference type="EMBL" id="MFC2992555.1"/>
    </source>
</evidence>
<dbReference type="InterPro" id="IPR050177">
    <property type="entry name" value="Lipid_A_modif_metabolic_enz"/>
</dbReference>
<dbReference type="Gene3D" id="3.40.50.720">
    <property type="entry name" value="NAD(P)-binding Rossmann-like Domain"/>
    <property type="match status" value="1"/>
</dbReference>
<dbReference type="Proteomes" id="UP001595386">
    <property type="component" value="Unassembled WGS sequence"/>
</dbReference>
<dbReference type="EMBL" id="JBHRSQ010000014">
    <property type="protein sequence ID" value="MFC2992555.1"/>
    <property type="molecule type" value="Genomic_DNA"/>
</dbReference>
<dbReference type="SUPFAM" id="SSF51735">
    <property type="entry name" value="NAD(P)-binding Rossmann-fold domains"/>
    <property type="match status" value="1"/>
</dbReference>